<gene>
    <name evidence="1" type="ORF">PAPOLLO_LOCUS16182</name>
</gene>
<reference evidence="1" key="1">
    <citation type="submission" date="2021-04" db="EMBL/GenBank/DDBJ databases">
        <authorList>
            <person name="Tunstrom K."/>
        </authorList>
    </citation>
    <scope>NUCLEOTIDE SEQUENCE</scope>
</reference>
<name>A0A8S3XDZ5_PARAO</name>
<comment type="caution">
    <text evidence="1">The sequence shown here is derived from an EMBL/GenBank/DDBJ whole genome shotgun (WGS) entry which is preliminary data.</text>
</comment>
<protein>
    <submittedName>
        <fullName evidence="1">(apollo) hypothetical protein</fullName>
    </submittedName>
</protein>
<keyword evidence="2" id="KW-1185">Reference proteome</keyword>
<accession>A0A8S3XDZ5</accession>
<proteinExistence type="predicted"/>
<dbReference type="AlphaFoldDB" id="A0A8S3XDZ5"/>
<organism evidence="1 2">
    <name type="scientific">Parnassius apollo</name>
    <name type="common">Apollo butterfly</name>
    <name type="synonym">Papilio apollo</name>
    <dbReference type="NCBI Taxonomy" id="110799"/>
    <lineage>
        <taxon>Eukaryota</taxon>
        <taxon>Metazoa</taxon>
        <taxon>Ecdysozoa</taxon>
        <taxon>Arthropoda</taxon>
        <taxon>Hexapoda</taxon>
        <taxon>Insecta</taxon>
        <taxon>Pterygota</taxon>
        <taxon>Neoptera</taxon>
        <taxon>Endopterygota</taxon>
        <taxon>Lepidoptera</taxon>
        <taxon>Glossata</taxon>
        <taxon>Ditrysia</taxon>
        <taxon>Papilionoidea</taxon>
        <taxon>Papilionidae</taxon>
        <taxon>Parnassiinae</taxon>
        <taxon>Parnassini</taxon>
        <taxon>Parnassius</taxon>
        <taxon>Parnassius</taxon>
    </lineage>
</organism>
<dbReference type="EMBL" id="CAJQZP010001062">
    <property type="protein sequence ID" value="CAG5014583.1"/>
    <property type="molecule type" value="Genomic_DNA"/>
</dbReference>
<sequence>MGKPSFDKLFQNMRRPVRAHWRTILQFFESQWSRRPAANTGLRLRRNDLIGRCDRWPLAARCAHCE</sequence>
<evidence type="ECO:0000313" key="2">
    <source>
        <dbReference type="Proteomes" id="UP000691718"/>
    </source>
</evidence>
<dbReference type="Proteomes" id="UP000691718">
    <property type="component" value="Unassembled WGS sequence"/>
</dbReference>
<evidence type="ECO:0000313" key="1">
    <source>
        <dbReference type="EMBL" id="CAG5014583.1"/>
    </source>
</evidence>